<feature type="domain" description="DUF6538" evidence="1">
    <location>
        <begin position="9"/>
        <end position="52"/>
    </location>
</feature>
<dbReference type="Pfam" id="PF20172">
    <property type="entry name" value="DUF6538"/>
    <property type="match status" value="1"/>
</dbReference>
<proteinExistence type="predicted"/>
<dbReference type="STRING" id="864069.MicloDRAFT_00041560"/>
<protein>
    <recommendedName>
        <fullName evidence="1">DUF6538 domain-containing protein</fullName>
    </recommendedName>
</protein>
<dbReference type="PATRIC" id="fig|864069.3.peg.4501"/>
<dbReference type="InterPro" id="IPR046668">
    <property type="entry name" value="DUF6538"/>
</dbReference>
<evidence type="ECO:0000313" key="3">
    <source>
        <dbReference type="Proteomes" id="UP000003947"/>
    </source>
</evidence>
<dbReference type="AlphaFoldDB" id="I4YUE4"/>
<dbReference type="Proteomes" id="UP000003947">
    <property type="component" value="Unassembled WGS sequence"/>
</dbReference>
<keyword evidence="3" id="KW-1185">Reference proteome</keyword>
<dbReference type="EMBL" id="JH660645">
    <property type="protein sequence ID" value="EIM27586.1"/>
    <property type="molecule type" value="Genomic_DNA"/>
</dbReference>
<reference evidence="2 3" key="1">
    <citation type="submission" date="2012-02" db="EMBL/GenBank/DDBJ databases">
        <title>Improved High-Quality Draft sequence of Microvirga sp. WSM3557.</title>
        <authorList>
            <consortium name="US DOE Joint Genome Institute"/>
            <person name="Lucas S."/>
            <person name="Han J."/>
            <person name="Lapidus A."/>
            <person name="Cheng J.-F."/>
            <person name="Goodwin L."/>
            <person name="Pitluck S."/>
            <person name="Peters L."/>
            <person name="Zhang X."/>
            <person name="Detter J.C."/>
            <person name="Han C."/>
            <person name="Tapia R."/>
            <person name="Land M."/>
            <person name="Hauser L."/>
            <person name="Kyrpides N."/>
            <person name="Ivanova N."/>
            <person name="Pagani I."/>
            <person name="Brau L."/>
            <person name="Yates R."/>
            <person name="O'Hara G."/>
            <person name="Rui T."/>
            <person name="Howieson J."/>
            <person name="Reeve W."/>
            <person name="Woyke T."/>
        </authorList>
    </citation>
    <scope>NUCLEOTIDE SEQUENCE [LARGE SCALE GENOMIC DNA]</scope>
    <source>
        <strain evidence="2 3">WSM3557</strain>
    </source>
</reference>
<accession>I4YUE4</accession>
<evidence type="ECO:0000313" key="2">
    <source>
        <dbReference type="EMBL" id="EIM27586.1"/>
    </source>
</evidence>
<organism evidence="2 3">
    <name type="scientific">Microvirga lotononidis</name>
    <dbReference type="NCBI Taxonomy" id="864069"/>
    <lineage>
        <taxon>Bacteria</taxon>
        <taxon>Pseudomonadati</taxon>
        <taxon>Pseudomonadota</taxon>
        <taxon>Alphaproteobacteria</taxon>
        <taxon>Hyphomicrobiales</taxon>
        <taxon>Methylobacteriaceae</taxon>
        <taxon>Microvirga</taxon>
    </lineage>
</organism>
<name>I4YUE4_9HYPH</name>
<evidence type="ECO:0000259" key="1">
    <source>
        <dbReference type="Pfam" id="PF20172"/>
    </source>
</evidence>
<dbReference type="RefSeq" id="WP_009763636.1">
    <property type="nucleotide sequence ID" value="NZ_CP141048.1"/>
</dbReference>
<dbReference type="HOGENOM" id="CLU_2955419_0_0_5"/>
<gene>
    <name evidence="2" type="ORF">MicloDRAFT_00041560</name>
</gene>
<sequence>MPKDADLCRRGKGGNYYLNIRITTDIVAAYGSDKVFVSLGTRNRNEARRLRNLSPAALH</sequence>